<feature type="coiled-coil region" evidence="3">
    <location>
        <begin position="563"/>
        <end position="590"/>
    </location>
</feature>
<comment type="caution">
    <text evidence="6">The sequence shown here is derived from an EMBL/GenBank/DDBJ whole genome shotgun (WGS) entry which is preliminary data.</text>
</comment>
<evidence type="ECO:0000256" key="3">
    <source>
        <dbReference type="SAM" id="Coils"/>
    </source>
</evidence>
<sequence length="1247" mass="143787">MTLDIHIWSSSAHQEIHKIVKDKIFLIVNQVDARVQNFEIQFLKEAAKFVRDFKSLAKDADESLAKHKALELEIKRLLRAVEHQDIMSIVQNNSVVDSSNLQTELEHTKERFENCIIKKENEYAKLWNDWYKNVKNANMIEFQNAHLETTYKNLFDSISVTQAQTKTIIDSLQTKLHDTIYENAKLKAQLFDKVSEQKDTTYGTSVNTKFAKQSILRKPHSFSRPKLYTVTLLPKSKVIPKINKSHALSKPVTLNSVPTLTESNVLKNDNVISPGIFKINPFKASRGELFGNSGNSQCVSNDFSDTLIDFYQMVLWIFMAIPPRSTNCCFSRSYKEVKVRKCMTMISTKELFTPFKDPEQEFCSSRKLFKTLSLDELRSPKFNLFFDLEENSEPKIDDKDHFELKGHLNDYYCDEKKGSYEPQFLDAYSYGATRIDDSLPQKEKDLGSFTLPCYIDNVCFKYALAEVGASFQLYRQQKNSPAVAEHTTAKTLQTMSPENKAHYESEKEVIHLILTGIGDEIYSTVDACKIAQQMWKAIERLQQEWSRFVMIVKQQHKLDEVSYHKLFDILKQYQKEVNELRAERIAMNANTLALVTTAQSNQDPYYQTSKSHKPYAPTSKASIPTRSHATTKNKGKEIVKPITPPSESASEEDNDLEQAQRDKDMQKNLALIAKYFKKIYKPTNNNLRTSSNSINKNVDTTPRYRNDNHSAQFRNQRTMTVAGARENVGSSVVQQTRIQCFNCKEFDHFDKECRKPKRVKDSTYHKEKMLLCKQAEQGVPLQAELDTDEEIDEQELEAHYSYMAKIQENDQNDVECDDERVALANLISNLKLNVDENKKIQKQLKKANASLAQELTECKSILAETSRTLGESCNIRDSCLVSLQTKQTEFEKYKACNDHTVDYDKLKRRLIETLGLLAQKDIDIKEGLKLKAYEILVVKEKHDELVKQCLLTKSHYEGLVKEKIKKSKCFVRDLQGNDLLTSNRGSDLYTISLQEMTSSTPICLMAKALPTQAWLWHRRLSHLNFDYINLLSKKDVMIGLPKLKCVKDQLRSSCEVNDYSSYAWTLFLSSKDETPELLKDFLTMIQRNIQSPVNTVQTDKGTEFLNKTLRAFFKEEETEHQTSTPRTPKQNGVVERRNRTLVEAARTMLSASKLPLLKVWELVDKPFRKNEEGIDFEESFAPVARLEAVQIFVAFSAHKSFPIYQMDVKTVFLNGPLKEKVYVAKLDGFVDPDHPEKVYRLKKLYMD</sequence>
<dbReference type="InterPro" id="IPR012337">
    <property type="entry name" value="RNaseH-like_sf"/>
</dbReference>
<dbReference type="InterPro" id="IPR036875">
    <property type="entry name" value="Znf_CCHC_sf"/>
</dbReference>
<name>A0A6L2KEU7_TANCI</name>
<evidence type="ECO:0000259" key="5">
    <source>
        <dbReference type="PROSITE" id="PS50994"/>
    </source>
</evidence>
<dbReference type="PROSITE" id="PS50994">
    <property type="entry name" value="INTEGRASE"/>
    <property type="match status" value="1"/>
</dbReference>
<dbReference type="EMBL" id="BKCJ010002240">
    <property type="protein sequence ID" value="GEU47227.1"/>
    <property type="molecule type" value="Genomic_DNA"/>
</dbReference>
<feature type="compositionally biased region" description="Polar residues" evidence="4">
    <location>
        <begin position="619"/>
        <end position="632"/>
    </location>
</feature>
<organism evidence="6">
    <name type="scientific">Tanacetum cinerariifolium</name>
    <name type="common">Dalmatian daisy</name>
    <name type="synonym">Chrysanthemum cinerariifolium</name>
    <dbReference type="NCBI Taxonomy" id="118510"/>
    <lineage>
        <taxon>Eukaryota</taxon>
        <taxon>Viridiplantae</taxon>
        <taxon>Streptophyta</taxon>
        <taxon>Embryophyta</taxon>
        <taxon>Tracheophyta</taxon>
        <taxon>Spermatophyta</taxon>
        <taxon>Magnoliopsida</taxon>
        <taxon>eudicotyledons</taxon>
        <taxon>Gunneridae</taxon>
        <taxon>Pentapetalae</taxon>
        <taxon>asterids</taxon>
        <taxon>campanulids</taxon>
        <taxon>Asterales</taxon>
        <taxon>Asteraceae</taxon>
        <taxon>Asteroideae</taxon>
        <taxon>Anthemideae</taxon>
        <taxon>Anthemidinae</taxon>
        <taxon>Tanacetum</taxon>
    </lineage>
</organism>
<feature type="region of interest" description="Disordered" evidence="4">
    <location>
        <begin position="687"/>
        <end position="708"/>
    </location>
</feature>
<dbReference type="Gene3D" id="4.10.60.10">
    <property type="entry name" value="Zinc finger, CCHC-type"/>
    <property type="match status" value="1"/>
</dbReference>
<dbReference type="GO" id="GO:0015074">
    <property type="term" value="P:DNA integration"/>
    <property type="evidence" value="ECO:0007669"/>
    <property type="project" value="InterPro"/>
</dbReference>
<reference evidence="6" key="1">
    <citation type="journal article" date="2019" name="Sci. Rep.">
        <title>Draft genome of Tanacetum cinerariifolium, the natural source of mosquito coil.</title>
        <authorList>
            <person name="Yamashiro T."/>
            <person name="Shiraishi A."/>
            <person name="Satake H."/>
            <person name="Nakayama K."/>
        </authorList>
    </citation>
    <scope>NUCLEOTIDE SEQUENCE</scope>
</reference>
<dbReference type="SUPFAM" id="SSF53098">
    <property type="entry name" value="Ribonuclease H-like"/>
    <property type="match status" value="1"/>
</dbReference>
<proteinExistence type="predicted"/>
<evidence type="ECO:0000256" key="2">
    <source>
        <dbReference type="ARBA" id="ARBA00022801"/>
    </source>
</evidence>
<evidence type="ECO:0000256" key="4">
    <source>
        <dbReference type="SAM" id="MobiDB-lite"/>
    </source>
</evidence>
<dbReference type="PANTHER" id="PTHR42648">
    <property type="entry name" value="TRANSPOSASE, PUTATIVE-RELATED"/>
    <property type="match status" value="1"/>
</dbReference>
<dbReference type="InterPro" id="IPR036397">
    <property type="entry name" value="RNaseH_sf"/>
</dbReference>
<feature type="domain" description="Integrase catalytic" evidence="5">
    <location>
        <begin position="1006"/>
        <end position="1190"/>
    </location>
</feature>
<dbReference type="GO" id="GO:0016787">
    <property type="term" value="F:hydrolase activity"/>
    <property type="evidence" value="ECO:0007669"/>
    <property type="project" value="UniProtKB-KW"/>
</dbReference>
<dbReference type="InterPro" id="IPR001584">
    <property type="entry name" value="Integrase_cat-core"/>
</dbReference>
<dbReference type="GO" id="GO:0003676">
    <property type="term" value="F:nucleic acid binding"/>
    <property type="evidence" value="ECO:0007669"/>
    <property type="project" value="InterPro"/>
</dbReference>
<evidence type="ECO:0000313" key="6">
    <source>
        <dbReference type="EMBL" id="GEU47227.1"/>
    </source>
</evidence>
<dbReference type="GO" id="GO:0008270">
    <property type="term" value="F:zinc ion binding"/>
    <property type="evidence" value="ECO:0007669"/>
    <property type="project" value="InterPro"/>
</dbReference>
<keyword evidence="2" id="KW-0378">Hydrolase</keyword>
<dbReference type="Gene3D" id="3.30.420.10">
    <property type="entry name" value="Ribonuclease H-like superfamily/Ribonuclease H"/>
    <property type="match status" value="1"/>
</dbReference>
<dbReference type="Pfam" id="PF07727">
    <property type="entry name" value="RVT_2"/>
    <property type="match status" value="1"/>
</dbReference>
<dbReference type="PANTHER" id="PTHR42648:SF28">
    <property type="entry name" value="TRANSPOSON-ENCODED PROTEIN WITH RIBONUCLEASE H-LIKE AND RETROVIRUS ZINC FINGER-LIKE DOMAINS"/>
    <property type="match status" value="1"/>
</dbReference>
<dbReference type="Pfam" id="PF13976">
    <property type="entry name" value="gag_pre-integrs"/>
    <property type="match status" value="1"/>
</dbReference>
<dbReference type="InterPro" id="IPR013103">
    <property type="entry name" value="RVT_2"/>
</dbReference>
<evidence type="ECO:0000256" key="1">
    <source>
        <dbReference type="ARBA" id="ARBA00022723"/>
    </source>
</evidence>
<dbReference type="InterPro" id="IPR025724">
    <property type="entry name" value="GAG-pre-integrase_dom"/>
</dbReference>
<dbReference type="InterPro" id="IPR039537">
    <property type="entry name" value="Retrotran_Ty1/copia-like"/>
</dbReference>
<dbReference type="InterPro" id="IPR001878">
    <property type="entry name" value="Znf_CCHC"/>
</dbReference>
<feature type="region of interest" description="Disordered" evidence="4">
    <location>
        <begin position="603"/>
        <end position="660"/>
    </location>
</feature>
<protein>
    <recommendedName>
        <fullName evidence="5">Integrase catalytic domain-containing protein</fullName>
    </recommendedName>
</protein>
<dbReference type="AlphaFoldDB" id="A0A6L2KEU7"/>
<feature type="compositionally biased region" description="Polar residues" evidence="4">
    <location>
        <begin position="687"/>
        <end position="700"/>
    </location>
</feature>
<keyword evidence="1" id="KW-0479">Metal-binding</keyword>
<dbReference type="SMART" id="SM00343">
    <property type="entry name" value="ZnF_C2HC"/>
    <property type="match status" value="1"/>
</dbReference>
<gene>
    <name evidence="6" type="ORF">Tci_019205</name>
</gene>
<dbReference type="SUPFAM" id="SSF57756">
    <property type="entry name" value="Retrovirus zinc finger-like domains"/>
    <property type="match status" value="1"/>
</dbReference>
<accession>A0A6L2KEU7</accession>
<keyword evidence="3" id="KW-0175">Coiled coil</keyword>